<proteinExistence type="predicted"/>
<dbReference type="PROSITE" id="PS50191">
    <property type="entry name" value="CRAL_TRIO"/>
    <property type="match status" value="1"/>
</dbReference>
<dbReference type="InterPro" id="IPR036865">
    <property type="entry name" value="CRAL-TRIO_dom_sf"/>
</dbReference>
<protein>
    <recommendedName>
        <fullName evidence="1">CRAL-TRIO domain-containing protein</fullName>
    </recommendedName>
</protein>
<evidence type="ECO:0000259" key="1">
    <source>
        <dbReference type="PROSITE" id="PS50191"/>
    </source>
</evidence>
<dbReference type="Proteomes" id="UP000663828">
    <property type="component" value="Unassembled WGS sequence"/>
</dbReference>
<evidence type="ECO:0000313" key="3">
    <source>
        <dbReference type="Proteomes" id="UP000663828"/>
    </source>
</evidence>
<keyword evidence="3" id="KW-1185">Reference proteome</keyword>
<sequence>MAAPVPQFQTFISVKKFRELVQATYEKEIAEGENFDARDVKRFNENDEYTLRFIQHGQHGTTFDQERALRLFKASMEWRKRHNVYDISTSEFPDEFIKRQALFFKNQDRYNNPLLHIAVRKLDKSKDDKEAVKRFLTYTFEEHLRQHPEQKIVLVFDMSETGLSHMDYELVKFIIASAQHFYPRLLAYMLIFKMPWLLTAAWKLIKTWLPPEADQFIRFVDEKSIQDYIAPDQLSEAMGGTARYD</sequence>
<dbReference type="Pfam" id="PF00650">
    <property type="entry name" value="CRAL_TRIO"/>
    <property type="match status" value="1"/>
</dbReference>
<dbReference type="GO" id="GO:0012505">
    <property type="term" value="C:endomembrane system"/>
    <property type="evidence" value="ECO:0007669"/>
    <property type="project" value="TreeGrafter"/>
</dbReference>
<dbReference type="CDD" id="cd00170">
    <property type="entry name" value="SEC14"/>
    <property type="match status" value="1"/>
</dbReference>
<dbReference type="PANTHER" id="PTHR46384:SF1">
    <property type="entry name" value="MOTILE SPERM DOMAIN-CONTAINING PROTEIN 2"/>
    <property type="match status" value="1"/>
</dbReference>
<name>A0A814VAY2_ADIRI</name>
<gene>
    <name evidence="2" type="ORF">XAT740_LOCUS22872</name>
</gene>
<accession>A0A814VAY2</accession>
<dbReference type="AlphaFoldDB" id="A0A814VAY2"/>
<dbReference type="GO" id="GO:0140284">
    <property type="term" value="C:endoplasmic reticulum-endosome membrane contact site"/>
    <property type="evidence" value="ECO:0007669"/>
    <property type="project" value="TreeGrafter"/>
</dbReference>
<dbReference type="SUPFAM" id="SSF46938">
    <property type="entry name" value="CRAL/TRIO N-terminal domain"/>
    <property type="match status" value="1"/>
</dbReference>
<reference evidence="2" key="1">
    <citation type="submission" date="2021-02" db="EMBL/GenBank/DDBJ databases">
        <authorList>
            <person name="Nowell W R."/>
        </authorList>
    </citation>
    <scope>NUCLEOTIDE SEQUENCE</scope>
</reference>
<feature type="domain" description="CRAL-TRIO" evidence="1">
    <location>
        <begin position="92"/>
        <end position="245"/>
    </location>
</feature>
<dbReference type="InterPro" id="IPR001251">
    <property type="entry name" value="CRAL-TRIO_dom"/>
</dbReference>
<comment type="caution">
    <text evidence="2">The sequence shown here is derived from an EMBL/GenBank/DDBJ whole genome shotgun (WGS) entry which is preliminary data.</text>
</comment>
<dbReference type="PANTHER" id="PTHR46384">
    <property type="entry name" value="MOTILE SPERM DOMAIN-CONTAINING PROTEIN 2"/>
    <property type="match status" value="1"/>
</dbReference>
<dbReference type="SMART" id="SM00516">
    <property type="entry name" value="SEC14"/>
    <property type="match status" value="1"/>
</dbReference>
<dbReference type="SUPFAM" id="SSF52087">
    <property type="entry name" value="CRAL/TRIO domain"/>
    <property type="match status" value="1"/>
</dbReference>
<dbReference type="InterPro" id="IPR053012">
    <property type="entry name" value="ER-organelle_contact"/>
</dbReference>
<dbReference type="EMBL" id="CAJNOR010001704">
    <property type="protein sequence ID" value="CAF1186538.1"/>
    <property type="molecule type" value="Genomic_DNA"/>
</dbReference>
<evidence type="ECO:0000313" key="2">
    <source>
        <dbReference type="EMBL" id="CAF1186538.1"/>
    </source>
</evidence>
<organism evidence="2 3">
    <name type="scientific">Adineta ricciae</name>
    <name type="common">Rotifer</name>
    <dbReference type="NCBI Taxonomy" id="249248"/>
    <lineage>
        <taxon>Eukaryota</taxon>
        <taxon>Metazoa</taxon>
        <taxon>Spiralia</taxon>
        <taxon>Gnathifera</taxon>
        <taxon>Rotifera</taxon>
        <taxon>Eurotatoria</taxon>
        <taxon>Bdelloidea</taxon>
        <taxon>Adinetida</taxon>
        <taxon>Adinetidae</taxon>
        <taxon>Adineta</taxon>
    </lineage>
</organism>
<dbReference type="InterPro" id="IPR036273">
    <property type="entry name" value="CRAL/TRIO_N_dom_sf"/>
</dbReference>
<dbReference type="Gene3D" id="3.40.525.10">
    <property type="entry name" value="CRAL-TRIO lipid binding domain"/>
    <property type="match status" value="1"/>
</dbReference>